<reference evidence="2 4" key="3">
    <citation type="journal article" date="2024" name="Syst. Appl. Microbiol.">
        <title>Helicobacter cappadocius sp. nov., from lizards: The first psychrotrophic Helicobacter species.</title>
        <authorList>
            <person name="Aydin F."/>
            <person name="Tarhane S."/>
            <person name="Karakaya E."/>
            <person name="Abay S."/>
            <person name="Kayman T."/>
            <person name="Guran O."/>
            <person name="Bozkurt E."/>
            <person name="Uzum N."/>
            <person name="Avci A."/>
            <person name="Olgun K."/>
            <person name="Jablonski D."/>
            <person name="Guran C."/>
            <person name="Burcin Saticioglu I."/>
        </authorList>
    </citation>
    <scope>NUCLEOTIDE SEQUENCE [LARGE SCALE GENOMIC DNA]</scope>
    <source>
        <strain evidence="2">Faydin-H75</strain>
        <strain evidence="4">faydin-H76</strain>
    </source>
</reference>
<dbReference type="AlphaFoldDB" id="A0AA90PLS8"/>
<feature type="compositionally biased region" description="Basic and acidic residues" evidence="1">
    <location>
        <begin position="292"/>
        <end position="308"/>
    </location>
</feature>
<name>A0AA90PLS8_9HELI</name>
<protein>
    <submittedName>
        <fullName evidence="3">Uncharacterized protein</fullName>
    </submittedName>
</protein>
<comment type="caution">
    <text evidence="3">The sequence shown here is derived from an EMBL/GenBank/DDBJ whole genome shotgun (WGS) entry which is preliminary data.</text>
</comment>
<keyword evidence="5" id="KW-1185">Reference proteome</keyword>
<dbReference type="Proteomes" id="UP001240777">
    <property type="component" value="Unassembled WGS sequence"/>
</dbReference>
<evidence type="ECO:0000256" key="1">
    <source>
        <dbReference type="SAM" id="MobiDB-lite"/>
    </source>
</evidence>
<evidence type="ECO:0000313" key="3">
    <source>
        <dbReference type="EMBL" id="MDP2539775.1"/>
    </source>
</evidence>
<evidence type="ECO:0000313" key="5">
    <source>
        <dbReference type="Proteomes" id="UP001240777"/>
    </source>
</evidence>
<dbReference type="EMBL" id="JAUYZK010000016">
    <property type="protein sequence ID" value="MDP2539775.1"/>
    <property type="molecule type" value="Genomic_DNA"/>
</dbReference>
<reference evidence="2" key="2">
    <citation type="submission" date="2023-07" db="EMBL/GenBank/DDBJ databases">
        <authorList>
            <person name="Aydin F."/>
            <person name="Tarhane S."/>
            <person name="Saticioglu I.B."/>
            <person name="Karakaya E."/>
            <person name="Abay S."/>
            <person name="Guran O."/>
            <person name="Bozkurt E."/>
            <person name="Uzum N."/>
            <person name="Olgun K."/>
            <person name="Jablonski D."/>
        </authorList>
    </citation>
    <scope>NUCLEOTIDE SEQUENCE</scope>
    <source>
        <strain evidence="2">Faydin-H75</strain>
    </source>
</reference>
<reference evidence="3 5" key="1">
    <citation type="submission" date="2023-07" db="EMBL/GenBank/DDBJ databases">
        <title>Unpublished Manusciprt.</title>
        <authorList>
            <person name="Aydin F."/>
            <person name="Tarhane S."/>
            <person name="Saticioglu I.B."/>
            <person name="Karakaya E."/>
            <person name="Abay S."/>
            <person name="Guran O."/>
            <person name="Bozkurt E."/>
            <person name="Uzum N."/>
            <person name="Olgun K."/>
            <person name="Jablonski D."/>
        </authorList>
    </citation>
    <scope>NUCLEOTIDE SEQUENCE</scope>
    <source>
        <strain evidence="5">faydin-H75</strain>
        <strain evidence="3">Faydin-H76</strain>
    </source>
</reference>
<evidence type="ECO:0000313" key="4">
    <source>
        <dbReference type="Proteomes" id="UP001177258"/>
    </source>
</evidence>
<accession>A0AA90PLS8</accession>
<dbReference type="EMBL" id="JAUPEV010000018">
    <property type="protein sequence ID" value="MDO7253928.1"/>
    <property type="molecule type" value="Genomic_DNA"/>
</dbReference>
<gene>
    <name evidence="2" type="ORF">Q5I04_08425</name>
    <name evidence="3" type="ORF">Q5I06_08310</name>
</gene>
<dbReference type="Proteomes" id="UP001177258">
    <property type="component" value="Unassembled WGS sequence"/>
</dbReference>
<proteinExistence type="predicted"/>
<evidence type="ECO:0000313" key="2">
    <source>
        <dbReference type="EMBL" id="MDO7253928.1"/>
    </source>
</evidence>
<sequence length="441" mass="51848">MNPRDLEILKENLKTFLQVFIGKESETFFNSFMYFYQKLGDDSKIFFERLLEEADNIKNGNTTNIAGENFIKLFEEELKSLQKQESSSSIEEQKTIKNLEIGIDQIKQNLSKQNTSNEIYDEKPLKIFRLPMDWKNFEFNMKLMSKDILDKHTDELKDMNLYKEGNLLGTPVGIFAKDNLFSENKIKEFQKEYAKTYLEKLSKKIGIELEFLDFNANNDIILQSQSTLNQADFLELIRANSKDNNIEIKNLNWNVNIDEIKEFQKESKEFIDVFENEIKEVQALKNSNEKNIPEAKLEKQNNDLKKDSSQIPETPQYSSLLDFFEKKRIENQNLSISKDEFKKDFLHYCKTSMSEEEMKTLVSLYNKTPTKLTKEHKEMIEKGMRYNLINNNLLDKNLEVSIKTALSMPVSKKINVDENAKGNKQQIQIEEKNQTLSIRKR</sequence>
<dbReference type="RefSeq" id="WP_305517767.1">
    <property type="nucleotide sequence ID" value="NZ_JAUPEV010000018.1"/>
</dbReference>
<feature type="region of interest" description="Disordered" evidence="1">
    <location>
        <begin position="292"/>
        <end position="312"/>
    </location>
</feature>
<organism evidence="3 4">
    <name type="scientific">Helicobacter cappadocius</name>
    <dbReference type="NCBI Taxonomy" id="3063998"/>
    <lineage>
        <taxon>Bacteria</taxon>
        <taxon>Pseudomonadati</taxon>
        <taxon>Campylobacterota</taxon>
        <taxon>Epsilonproteobacteria</taxon>
        <taxon>Campylobacterales</taxon>
        <taxon>Helicobacteraceae</taxon>
        <taxon>Helicobacter</taxon>
    </lineage>
</organism>